<dbReference type="Gene3D" id="1.10.10.60">
    <property type="entry name" value="Homeodomain-like"/>
    <property type="match status" value="2"/>
</dbReference>
<keyword evidence="2" id="KW-0238">DNA-binding</keyword>
<keyword evidence="6" id="KW-0472">Membrane</keyword>
<sequence length="564" mass="67032">MLKQFSFIFLMVFAYTLCHSQTKNKYEENELERFKKKFYLNRKIGVDSSLYYMDKLSLSDNIPYKTFAYAAIEYLKTREKQPVDVSFYKNTVESFLLKIPETKQNYSILFDIYILLGNTNKRRNLITPALNYYLKAENYALQSDDIERMIKIKGNIALIYQDMDELEKALLKSKETLALLEEKKEVLGEKYLTQKYKTELNLGAIYTTLYKKDTLNNKFIDSALTHYTKLLKNKDLNNENYYTARVYYSLGTAYTLKKEYNEANMYLDKSLALFKKVNSQSYLYKANYNSGYNHFMSNNYNKAKKHFLRALSFKKDTLLDYNYINIQNYLSEIYSQQKIIDSANYFLKSFLKAYRKMSTKERQQFKEAYKIDKETDFEKKIHKLNKQKYLYSFLISILILILIIAGIFIIKNKREKNKAKNKLNELLAKHSNSENNLNTPNKLKINDEQHQQIIDGLFKIEKNHYYLKEDFNLYNAAKKIGTNTTYLSNVIKKYKKMSFNDYTNELRINYIAKLLTDDKKIRSYTTQAIAEIAGYKNAKSFTRIFKKYTGITPYQFIEKINKEL</sequence>
<dbReference type="EMBL" id="SNYH01000004">
    <property type="protein sequence ID" value="TDQ25764.1"/>
    <property type="molecule type" value="Genomic_DNA"/>
</dbReference>
<dbReference type="PANTHER" id="PTHR43280:SF2">
    <property type="entry name" value="HTH-TYPE TRANSCRIPTIONAL REGULATOR EXSA"/>
    <property type="match status" value="1"/>
</dbReference>
<reference evidence="8 9" key="1">
    <citation type="submission" date="2019-03" db="EMBL/GenBank/DDBJ databases">
        <title>Genomic Encyclopedia of Type Strains, Phase III (KMG-III): the genomes of soil and plant-associated and newly described type strains.</title>
        <authorList>
            <person name="Whitman W."/>
        </authorList>
    </citation>
    <scope>NUCLEOTIDE SEQUENCE [LARGE SCALE GENOMIC DNA]</scope>
    <source>
        <strain evidence="8 9">CECT 8283</strain>
    </source>
</reference>
<dbReference type="InterPro" id="IPR009057">
    <property type="entry name" value="Homeodomain-like_sf"/>
</dbReference>
<dbReference type="InterPro" id="IPR019734">
    <property type="entry name" value="TPR_rpt"/>
</dbReference>
<dbReference type="SMART" id="SM00028">
    <property type="entry name" value="TPR"/>
    <property type="match status" value="4"/>
</dbReference>
<evidence type="ECO:0000256" key="3">
    <source>
        <dbReference type="ARBA" id="ARBA00023163"/>
    </source>
</evidence>
<keyword evidence="1" id="KW-0805">Transcription regulation</keyword>
<dbReference type="SUPFAM" id="SSF48452">
    <property type="entry name" value="TPR-like"/>
    <property type="match status" value="2"/>
</dbReference>
<dbReference type="InterPro" id="IPR018060">
    <property type="entry name" value="HTH_AraC"/>
</dbReference>
<evidence type="ECO:0000256" key="6">
    <source>
        <dbReference type="SAM" id="Phobius"/>
    </source>
</evidence>
<evidence type="ECO:0000313" key="9">
    <source>
        <dbReference type="Proteomes" id="UP000295390"/>
    </source>
</evidence>
<proteinExistence type="predicted"/>
<dbReference type="AlphaFoldDB" id="A0A4R6TD73"/>
<keyword evidence="3" id="KW-0804">Transcription</keyword>
<evidence type="ECO:0000256" key="5">
    <source>
        <dbReference type="SAM" id="Coils"/>
    </source>
</evidence>
<gene>
    <name evidence="8" type="ORF">DFQ07_2195</name>
</gene>
<dbReference type="Pfam" id="PF12833">
    <property type="entry name" value="HTH_18"/>
    <property type="match status" value="1"/>
</dbReference>
<organism evidence="8 9">
    <name type="scientific">Tenacibaculum caenipelagi</name>
    <dbReference type="NCBI Taxonomy" id="1325435"/>
    <lineage>
        <taxon>Bacteria</taxon>
        <taxon>Pseudomonadati</taxon>
        <taxon>Bacteroidota</taxon>
        <taxon>Flavobacteriia</taxon>
        <taxon>Flavobacteriales</taxon>
        <taxon>Flavobacteriaceae</taxon>
        <taxon>Tenacibaculum</taxon>
    </lineage>
</organism>
<accession>A0A4R6TD73</accession>
<dbReference type="PROSITE" id="PS50005">
    <property type="entry name" value="TPR"/>
    <property type="match status" value="1"/>
</dbReference>
<name>A0A4R6TD73_9FLAO</name>
<evidence type="ECO:0000256" key="1">
    <source>
        <dbReference type="ARBA" id="ARBA00023015"/>
    </source>
</evidence>
<dbReference type="PANTHER" id="PTHR43280">
    <property type="entry name" value="ARAC-FAMILY TRANSCRIPTIONAL REGULATOR"/>
    <property type="match status" value="1"/>
</dbReference>
<keyword evidence="6" id="KW-1133">Transmembrane helix</keyword>
<evidence type="ECO:0000259" key="7">
    <source>
        <dbReference type="PROSITE" id="PS01124"/>
    </source>
</evidence>
<dbReference type="OrthoDB" id="5295174at2"/>
<dbReference type="InterPro" id="IPR011990">
    <property type="entry name" value="TPR-like_helical_dom_sf"/>
</dbReference>
<keyword evidence="6" id="KW-0812">Transmembrane</keyword>
<dbReference type="PROSITE" id="PS01124">
    <property type="entry name" value="HTH_ARAC_FAMILY_2"/>
    <property type="match status" value="1"/>
</dbReference>
<dbReference type="SUPFAM" id="SSF46689">
    <property type="entry name" value="Homeodomain-like"/>
    <property type="match status" value="1"/>
</dbReference>
<dbReference type="SMART" id="SM00342">
    <property type="entry name" value="HTH_ARAC"/>
    <property type="match status" value="1"/>
</dbReference>
<evidence type="ECO:0000256" key="2">
    <source>
        <dbReference type="ARBA" id="ARBA00023125"/>
    </source>
</evidence>
<keyword evidence="9" id="KW-1185">Reference proteome</keyword>
<dbReference type="GO" id="GO:0003700">
    <property type="term" value="F:DNA-binding transcription factor activity"/>
    <property type="evidence" value="ECO:0007669"/>
    <property type="project" value="InterPro"/>
</dbReference>
<comment type="caution">
    <text evidence="8">The sequence shown here is derived from an EMBL/GenBank/DDBJ whole genome shotgun (WGS) entry which is preliminary data.</text>
</comment>
<evidence type="ECO:0000313" key="8">
    <source>
        <dbReference type="EMBL" id="TDQ25764.1"/>
    </source>
</evidence>
<dbReference type="RefSeq" id="WP_133536642.1">
    <property type="nucleotide sequence ID" value="NZ_SNYH01000004.1"/>
</dbReference>
<protein>
    <submittedName>
        <fullName evidence="8">Helix-turn-helix protein</fullName>
    </submittedName>
</protein>
<feature type="coiled-coil region" evidence="5">
    <location>
        <begin position="409"/>
        <end position="436"/>
    </location>
</feature>
<dbReference type="Gene3D" id="1.25.40.10">
    <property type="entry name" value="Tetratricopeptide repeat domain"/>
    <property type="match status" value="1"/>
</dbReference>
<dbReference type="Proteomes" id="UP000295390">
    <property type="component" value="Unassembled WGS sequence"/>
</dbReference>
<feature type="repeat" description="TPR" evidence="4">
    <location>
        <begin position="244"/>
        <end position="277"/>
    </location>
</feature>
<keyword evidence="4" id="KW-0802">TPR repeat</keyword>
<feature type="domain" description="HTH araC/xylS-type" evidence="7">
    <location>
        <begin position="455"/>
        <end position="559"/>
    </location>
</feature>
<feature type="transmembrane region" description="Helical" evidence="6">
    <location>
        <begin position="389"/>
        <end position="410"/>
    </location>
</feature>
<evidence type="ECO:0000256" key="4">
    <source>
        <dbReference type="PROSITE-ProRule" id="PRU00339"/>
    </source>
</evidence>
<dbReference type="GO" id="GO:0043565">
    <property type="term" value="F:sequence-specific DNA binding"/>
    <property type="evidence" value="ECO:0007669"/>
    <property type="project" value="InterPro"/>
</dbReference>
<keyword evidence="5" id="KW-0175">Coiled coil</keyword>